<dbReference type="AlphaFoldDB" id="A0A2B4SG53"/>
<dbReference type="EMBL" id="LSMT01000101">
    <property type="protein sequence ID" value="PFX27527.1"/>
    <property type="molecule type" value="Genomic_DNA"/>
</dbReference>
<organism evidence="1 2">
    <name type="scientific">Stylophora pistillata</name>
    <name type="common">Smooth cauliflower coral</name>
    <dbReference type="NCBI Taxonomy" id="50429"/>
    <lineage>
        <taxon>Eukaryota</taxon>
        <taxon>Metazoa</taxon>
        <taxon>Cnidaria</taxon>
        <taxon>Anthozoa</taxon>
        <taxon>Hexacorallia</taxon>
        <taxon>Scleractinia</taxon>
        <taxon>Astrocoeniina</taxon>
        <taxon>Pocilloporidae</taxon>
        <taxon>Stylophora</taxon>
    </lineage>
</organism>
<proteinExistence type="predicted"/>
<evidence type="ECO:0008006" key="3">
    <source>
        <dbReference type="Google" id="ProtNLM"/>
    </source>
</evidence>
<evidence type="ECO:0000313" key="2">
    <source>
        <dbReference type="Proteomes" id="UP000225706"/>
    </source>
</evidence>
<name>A0A2B4SG53_STYPI</name>
<comment type="caution">
    <text evidence="1">The sequence shown here is derived from an EMBL/GenBank/DDBJ whole genome shotgun (WGS) entry which is preliminary data.</text>
</comment>
<reference evidence="2" key="1">
    <citation type="journal article" date="2017" name="bioRxiv">
        <title>Comparative analysis of the genomes of Stylophora pistillata and Acropora digitifera provides evidence for extensive differences between species of corals.</title>
        <authorList>
            <person name="Voolstra C.R."/>
            <person name="Li Y."/>
            <person name="Liew Y.J."/>
            <person name="Baumgarten S."/>
            <person name="Zoccola D."/>
            <person name="Flot J.-F."/>
            <person name="Tambutte S."/>
            <person name="Allemand D."/>
            <person name="Aranda M."/>
        </authorList>
    </citation>
    <scope>NUCLEOTIDE SEQUENCE [LARGE SCALE GENOMIC DNA]</scope>
</reference>
<accession>A0A2B4SG53</accession>
<evidence type="ECO:0000313" key="1">
    <source>
        <dbReference type="EMBL" id="PFX27527.1"/>
    </source>
</evidence>
<dbReference type="OrthoDB" id="5982357at2759"/>
<keyword evidence="2" id="KW-1185">Reference proteome</keyword>
<sequence length="466" mass="53168">MSSVAFVTNQTEDIPVTTGSNALPKKLSPVFLVCAHANIPFGGYDPKKLSRMVFGRLGTKQYKGHLKGDVFLVDNTKSGSEYECPEVTRLRMEILDVAKELPQMNETIRVKWLRYEKTIQAVKDNGYIWLELDDARKLAKKLLFTDCNLADELKGFQPSQETLCANVSYEAFDEKFNHAVRRQLGLILASMRKEYSWMKNMRFDAAQLVSRFELRCRSLKLVKLKADEHDGRELVAMKGDLKLFLSKYNLLKEVFRVKQPPGVTIENEMPFVGAEGTEKISLPDEVQQSLLSVSCEVKEVVLQLEASLQIDHASLKEPDTETKRVIRCLTWMAKKSIRLDVFEHLRQIAPAGTTGPLLPDGLDVLNIPVAQARELAIDLGGRDEWMGLAEELGLKQFEIRFLDKRILNPFEAVIAFAARERFISVSELYEFLIKNDLIQSWLIHCEKAIWNLLFGFPQPKQRMSPK</sequence>
<gene>
    <name evidence="1" type="ORF">AWC38_SpisGene7751</name>
</gene>
<protein>
    <recommendedName>
        <fullName evidence="3">Death domain-containing protein</fullName>
    </recommendedName>
</protein>
<dbReference type="Proteomes" id="UP000225706">
    <property type="component" value="Unassembled WGS sequence"/>
</dbReference>